<protein>
    <recommendedName>
        <fullName evidence="3">Cell surface protein</fullName>
    </recommendedName>
</protein>
<dbReference type="PANTHER" id="PTHR45661:SF3">
    <property type="entry name" value="IG-LIKE DOMAIN-CONTAINING PROTEIN"/>
    <property type="match status" value="1"/>
</dbReference>
<dbReference type="EMBL" id="CP017686">
    <property type="protein sequence ID" value="AYQ55703.1"/>
    <property type="molecule type" value="Genomic_DNA"/>
</dbReference>
<dbReference type="SUPFAM" id="SSF52058">
    <property type="entry name" value="L domain-like"/>
    <property type="match status" value="2"/>
</dbReference>
<dbReference type="Proteomes" id="UP000273278">
    <property type="component" value="Chromosome"/>
</dbReference>
<dbReference type="InterPro" id="IPR053139">
    <property type="entry name" value="Surface_bspA-like"/>
</dbReference>
<dbReference type="Pfam" id="PF13306">
    <property type="entry name" value="LRR_5"/>
    <property type="match status" value="2"/>
</dbReference>
<dbReference type="InterPro" id="IPR006597">
    <property type="entry name" value="Sel1-like"/>
</dbReference>
<sequence length="467" mass="51164">MSGKYNEKYVEEYNAAIAAYNRGDYEKAAEFMPKAAKEGDEYAQMVLGKMYYLGKGVERSAKKAVKWWRKAADAGNESAAELLKWAERYGCPKNVEFLLTDCFVSGDFEYVVTGMDRRVAVSEYKGVSVKPVLKYKVEYGGETYYLTGIGGYAFDGSQIESVTIPEGVTTLGEACFEDQRELTKVVLPSSVTEIGTAAFEGCESLSKIDLGGTETIGDYAFEGCMCLKELILPESVRSIGKGAFQNCSSLKKVTIPCGVERLSKDVFRDCHSLKTVNVPDSLRHICFGAFENCAITTMELPAGVEKFTGGSFLGCVSLKTLTVAEGNIRYRSEKGMVYDDIDRKLVLCPAGKGANRVEVAPGTVSIGKCAFTKCTGLKEVVLPESLKKIGASAFVYCEDLENITFSEGLEEICYGAFAYCGSLRKIDVPDSLRKMGDYSLYETSVTDIRLPKGTDRSLVFGVDEDQR</sequence>
<dbReference type="Gene3D" id="3.80.10.10">
    <property type="entry name" value="Ribonuclease Inhibitor"/>
    <property type="match status" value="2"/>
</dbReference>
<evidence type="ECO:0000313" key="2">
    <source>
        <dbReference type="Proteomes" id="UP000273278"/>
    </source>
</evidence>
<name>A0A3G3IIN6_9ARCH</name>
<accession>A0A3G3IIN6</accession>
<dbReference type="InterPro" id="IPR026906">
    <property type="entry name" value="LRR_5"/>
</dbReference>
<organism evidence="1 2">
    <name type="scientific">Methanomethylophilus alvi</name>
    <dbReference type="NCBI Taxonomy" id="1291540"/>
    <lineage>
        <taxon>Archaea</taxon>
        <taxon>Methanobacteriati</taxon>
        <taxon>Thermoplasmatota</taxon>
        <taxon>Thermoplasmata</taxon>
        <taxon>Methanomassiliicoccales</taxon>
        <taxon>Methanomethylophilaceae</taxon>
        <taxon>Methanomethylophilus</taxon>
    </lineage>
</organism>
<proteinExistence type="predicted"/>
<dbReference type="InterPro" id="IPR032675">
    <property type="entry name" value="LRR_dom_sf"/>
</dbReference>
<dbReference type="Gene3D" id="1.25.40.10">
    <property type="entry name" value="Tetratricopeptide repeat domain"/>
    <property type="match status" value="1"/>
</dbReference>
<evidence type="ECO:0008006" key="3">
    <source>
        <dbReference type="Google" id="ProtNLM"/>
    </source>
</evidence>
<dbReference type="Gene3D" id="3.40.50.12480">
    <property type="match status" value="1"/>
</dbReference>
<gene>
    <name evidence="1" type="ORF">BKD89_07880</name>
</gene>
<reference evidence="1 2" key="1">
    <citation type="submission" date="2016-10" db="EMBL/GenBank/DDBJ databases">
        <title>Complete genome of the TMA-utilizing, human hosted archaeon Methanomethylophilus alvus Gen. nov, sp. nov., strain Mx-05, derived from a pure culture.</title>
        <authorList>
            <person name="Brugere J.-F."/>
            <person name="Ben Hania W."/>
            <person name="Chaudhary P.P."/>
            <person name="Gaci N."/>
            <person name="Borrel G."/>
            <person name="Cao Van Tuat L."/>
            <person name="Fardeau M.-L."/>
            <person name="Harris H.M.B."/>
            <person name="O'Toole P.W."/>
            <person name="Ollivier B."/>
        </authorList>
    </citation>
    <scope>NUCLEOTIDE SEQUENCE [LARGE SCALE GENOMIC DNA]</scope>
    <source>
        <strain evidence="1 2">Mx-05</strain>
    </source>
</reference>
<dbReference type="SUPFAM" id="SSF81901">
    <property type="entry name" value="HCP-like"/>
    <property type="match status" value="1"/>
</dbReference>
<dbReference type="SMART" id="SM00671">
    <property type="entry name" value="SEL1"/>
    <property type="match status" value="1"/>
</dbReference>
<dbReference type="PANTHER" id="PTHR45661">
    <property type="entry name" value="SURFACE ANTIGEN"/>
    <property type="match status" value="1"/>
</dbReference>
<dbReference type="AlphaFoldDB" id="A0A3G3IIN6"/>
<dbReference type="Pfam" id="PF08238">
    <property type="entry name" value="Sel1"/>
    <property type="match status" value="2"/>
</dbReference>
<evidence type="ECO:0000313" key="1">
    <source>
        <dbReference type="EMBL" id="AYQ55703.1"/>
    </source>
</evidence>
<dbReference type="InterPro" id="IPR011990">
    <property type="entry name" value="TPR-like_helical_dom_sf"/>
</dbReference>